<protein>
    <submittedName>
        <fullName evidence="1">Uncharacterized protein</fullName>
    </submittedName>
</protein>
<evidence type="ECO:0000313" key="1">
    <source>
        <dbReference type="EMBL" id="KAK0467909.1"/>
    </source>
</evidence>
<accession>A0AA39U063</accession>
<dbReference type="AlphaFoldDB" id="A0AA39U063"/>
<keyword evidence="2" id="KW-1185">Reference proteome</keyword>
<dbReference type="Proteomes" id="UP001175211">
    <property type="component" value="Unassembled WGS sequence"/>
</dbReference>
<gene>
    <name evidence="1" type="ORF">EV420DRAFT_434640</name>
</gene>
<evidence type="ECO:0000313" key="2">
    <source>
        <dbReference type="Proteomes" id="UP001175211"/>
    </source>
</evidence>
<name>A0AA39U063_ARMTA</name>
<comment type="caution">
    <text evidence="1">The sequence shown here is derived from an EMBL/GenBank/DDBJ whole genome shotgun (WGS) entry which is preliminary data.</text>
</comment>
<dbReference type="GeneID" id="85365647"/>
<dbReference type="RefSeq" id="XP_060338184.1">
    <property type="nucleotide sequence ID" value="XM_060482099.1"/>
</dbReference>
<organism evidence="1 2">
    <name type="scientific">Armillaria tabescens</name>
    <name type="common">Ringless honey mushroom</name>
    <name type="synonym">Agaricus tabescens</name>
    <dbReference type="NCBI Taxonomy" id="1929756"/>
    <lineage>
        <taxon>Eukaryota</taxon>
        <taxon>Fungi</taxon>
        <taxon>Dikarya</taxon>
        <taxon>Basidiomycota</taxon>
        <taxon>Agaricomycotina</taxon>
        <taxon>Agaricomycetes</taxon>
        <taxon>Agaricomycetidae</taxon>
        <taxon>Agaricales</taxon>
        <taxon>Marasmiineae</taxon>
        <taxon>Physalacriaceae</taxon>
        <taxon>Desarmillaria</taxon>
    </lineage>
</organism>
<dbReference type="EMBL" id="JAUEPS010000002">
    <property type="protein sequence ID" value="KAK0467909.1"/>
    <property type="molecule type" value="Genomic_DNA"/>
</dbReference>
<proteinExistence type="predicted"/>
<sequence length="208" mass="23057">MISYLAPNHTKAEALTFPSKAPPSFPYGSIKSVRRSRFAPGEYHNGTVCDTVFCGGTERRCFLLGPHTGFLACNLLVVTLFLRPTQKIGYKFSVDILDALDKGAKFHLRDISGGLGNQNLGHPKRAMVGGRAGQRHGTSSIERSFNACLFDSFPQNFCPVQVRRHGTRRLKPPWLSSHVGCAFGLPISVGSSFRVSHILHLHRHQHFF</sequence>
<reference evidence="1" key="1">
    <citation type="submission" date="2023-06" db="EMBL/GenBank/DDBJ databases">
        <authorList>
            <consortium name="Lawrence Berkeley National Laboratory"/>
            <person name="Ahrendt S."/>
            <person name="Sahu N."/>
            <person name="Indic B."/>
            <person name="Wong-Bajracharya J."/>
            <person name="Merenyi Z."/>
            <person name="Ke H.-M."/>
            <person name="Monk M."/>
            <person name="Kocsube S."/>
            <person name="Drula E."/>
            <person name="Lipzen A."/>
            <person name="Balint B."/>
            <person name="Henrissat B."/>
            <person name="Andreopoulos B."/>
            <person name="Martin F.M."/>
            <person name="Harder C.B."/>
            <person name="Rigling D."/>
            <person name="Ford K.L."/>
            <person name="Foster G.D."/>
            <person name="Pangilinan J."/>
            <person name="Papanicolaou A."/>
            <person name="Barry K."/>
            <person name="LaButti K."/>
            <person name="Viragh M."/>
            <person name="Koriabine M."/>
            <person name="Yan M."/>
            <person name="Riley R."/>
            <person name="Champramary S."/>
            <person name="Plett K.L."/>
            <person name="Tsai I.J."/>
            <person name="Slot J."/>
            <person name="Sipos G."/>
            <person name="Plett J."/>
            <person name="Nagy L.G."/>
            <person name="Grigoriev I.V."/>
        </authorList>
    </citation>
    <scope>NUCLEOTIDE SEQUENCE</scope>
    <source>
        <strain evidence="1">CCBAS 213</strain>
    </source>
</reference>